<dbReference type="Proteomes" id="UP000887579">
    <property type="component" value="Unplaced"/>
</dbReference>
<dbReference type="WBParaSite" id="ES5_v2.g23752.t1">
    <property type="protein sequence ID" value="ES5_v2.g23752.t1"/>
    <property type="gene ID" value="ES5_v2.g23752"/>
</dbReference>
<reference evidence="2" key="1">
    <citation type="submission" date="2022-11" db="UniProtKB">
        <authorList>
            <consortium name="WormBaseParasite"/>
        </authorList>
    </citation>
    <scope>IDENTIFICATION</scope>
</reference>
<accession>A0AC34G2C3</accession>
<sequence>MPKLLKHENTDFQANAAWLLSNIAGGSDDQIQDIVDANLLSLLINLLESHDTNVQKQAIYAVGNIADAPNPETIKKIIDNDAVDLISNLLNSDDEEIIEVTIHTFGKMLKNAGKYFEDVYDDLKNSDMLSKINKLDSYGSTKISNLAYNFREAIAKKDVSGFGSNLCKINA</sequence>
<name>A0AC34G2C3_9BILA</name>
<protein>
    <submittedName>
        <fullName evidence="2">Uncharacterized protein</fullName>
    </submittedName>
</protein>
<evidence type="ECO:0000313" key="1">
    <source>
        <dbReference type="Proteomes" id="UP000887579"/>
    </source>
</evidence>
<proteinExistence type="predicted"/>
<evidence type="ECO:0000313" key="2">
    <source>
        <dbReference type="WBParaSite" id="ES5_v2.g23752.t1"/>
    </source>
</evidence>
<organism evidence="1 2">
    <name type="scientific">Panagrolaimus sp. ES5</name>
    <dbReference type="NCBI Taxonomy" id="591445"/>
    <lineage>
        <taxon>Eukaryota</taxon>
        <taxon>Metazoa</taxon>
        <taxon>Ecdysozoa</taxon>
        <taxon>Nematoda</taxon>
        <taxon>Chromadorea</taxon>
        <taxon>Rhabditida</taxon>
        <taxon>Tylenchina</taxon>
        <taxon>Panagrolaimomorpha</taxon>
        <taxon>Panagrolaimoidea</taxon>
        <taxon>Panagrolaimidae</taxon>
        <taxon>Panagrolaimus</taxon>
    </lineage>
</organism>